<dbReference type="SUPFAM" id="SSF50156">
    <property type="entry name" value="PDZ domain-like"/>
    <property type="match status" value="1"/>
</dbReference>
<dbReference type="GO" id="GO:0030288">
    <property type="term" value="C:outer membrane-bounded periplasmic space"/>
    <property type="evidence" value="ECO:0007669"/>
    <property type="project" value="TreeGrafter"/>
</dbReference>
<evidence type="ECO:0000256" key="1">
    <source>
        <dbReference type="SAM" id="SignalP"/>
    </source>
</evidence>
<dbReference type="CDD" id="cd07562">
    <property type="entry name" value="Peptidase_S41_TRI"/>
    <property type="match status" value="1"/>
</dbReference>
<organism evidence="3 4">
    <name type="scientific">Chryseobacterium taichungense</name>
    <dbReference type="NCBI Taxonomy" id="295069"/>
    <lineage>
        <taxon>Bacteria</taxon>
        <taxon>Pseudomonadati</taxon>
        <taxon>Bacteroidota</taxon>
        <taxon>Flavobacteriia</taxon>
        <taxon>Flavobacteriales</taxon>
        <taxon>Weeksellaceae</taxon>
        <taxon>Chryseobacterium group</taxon>
        <taxon>Chryseobacterium</taxon>
    </lineage>
</organism>
<dbReference type="GO" id="GO:0004175">
    <property type="term" value="F:endopeptidase activity"/>
    <property type="evidence" value="ECO:0007669"/>
    <property type="project" value="TreeGrafter"/>
</dbReference>
<dbReference type="SMART" id="SM00245">
    <property type="entry name" value="TSPc"/>
    <property type="match status" value="1"/>
</dbReference>
<dbReference type="InterPro" id="IPR029045">
    <property type="entry name" value="ClpP/crotonase-like_dom_sf"/>
</dbReference>
<name>A0A1H7WE75_9FLAO</name>
<dbReference type="AlphaFoldDB" id="A0A1H7WE75"/>
<dbReference type="RefSeq" id="WP_089998374.1">
    <property type="nucleotide sequence ID" value="NZ_FOBV01000001.1"/>
</dbReference>
<dbReference type="InterPro" id="IPR036034">
    <property type="entry name" value="PDZ_sf"/>
</dbReference>
<dbReference type="SUPFAM" id="SSF52096">
    <property type="entry name" value="ClpP/crotonase"/>
    <property type="match status" value="1"/>
</dbReference>
<feature type="signal peptide" evidence="1">
    <location>
        <begin position="1"/>
        <end position="18"/>
    </location>
</feature>
<dbReference type="Gene3D" id="3.90.226.10">
    <property type="entry name" value="2-enoyl-CoA Hydratase, Chain A, domain 1"/>
    <property type="match status" value="1"/>
</dbReference>
<protein>
    <submittedName>
        <fullName evidence="3">Peptidase family S41</fullName>
    </submittedName>
</protein>
<feature type="domain" description="Tail specific protease" evidence="2">
    <location>
        <begin position="325"/>
        <end position="534"/>
    </location>
</feature>
<dbReference type="InterPro" id="IPR005151">
    <property type="entry name" value="Tail-specific_protease"/>
</dbReference>
<dbReference type="GO" id="GO:0006508">
    <property type="term" value="P:proteolysis"/>
    <property type="evidence" value="ECO:0007669"/>
    <property type="project" value="InterPro"/>
</dbReference>
<sequence length="557" mass="63661">MKKYIIIFLIFCKILSFAQTTSKTEFDNGSKISVELLNKIGNKKLQQLGMIWGFLKYYHPTVAAGKYNWDDELFKIIPELSNTSAVQHDKLITNWIKSLGYFKTQNYTTPENLKMKADLDWIMSSGFSKELTDILLKVKNAERKDKNHYVSLLEDGNPAFANENPYSTMISPDAGYRLLSLYRYWNIIQYYFPYRYAIGQDWKEILGEFIPKFLSATDGTDYNLACLELTERINDSHAGIHNAVTYHFFGERIVLLEIVFAENEAVVKNYYDENLGKETGLKIGDIILEINGKTIEKIIADYSRYLPASNNPTKLRNLSYQLLNSNDMSIDLKYLSDGAEKTTTLQTYLPNRINYRQKPAIPFKMIDAQTAYINLGTVKSKDFQDIFEKIKNTKGLIIDMRAYPAEFYIFKLGKYLMPHPEKFARFTVPSIMQPGDFTMQEAITVGTDNKDFYKGKIAILINEMTQSSAEYHTMAFRKSPNAKVFGSQTAGADGDVSYFTLPGKVSTQITGIGIYTPEGSETQRIGIIPDVELKPTMEGIKKNKDEVLEKALEWIES</sequence>
<dbReference type="OrthoDB" id="5379939at2"/>
<dbReference type="Proteomes" id="UP000199450">
    <property type="component" value="Unassembled WGS sequence"/>
</dbReference>
<evidence type="ECO:0000313" key="3">
    <source>
        <dbReference type="EMBL" id="SEM19365.1"/>
    </source>
</evidence>
<dbReference type="Gene3D" id="2.30.42.10">
    <property type="match status" value="1"/>
</dbReference>
<dbReference type="GO" id="GO:0008236">
    <property type="term" value="F:serine-type peptidase activity"/>
    <property type="evidence" value="ECO:0007669"/>
    <property type="project" value="InterPro"/>
</dbReference>
<evidence type="ECO:0000313" key="4">
    <source>
        <dbReference type="Proteomes" id="UP000199450"/>
    </source>
</evidence>
<dbReference type="PANTHER" id="PTHR32060">
    <property type="entry name" value="TAIL-SPECIFIC PROTEASE"/>
    <property type="match status" value="1"/>
</dbReference>
<dbReference type="STRING" id="295069.SAMN05421856_101657"/>
<gene>
    <name evidence="3" type="ORF">SAMN05421856_101657</name>
</gene>
<reference evidence="4" key="1">
    <citation type="submission" date="2016-10" db="EMBL/GenBank/DDBJ databases">
        <authorList>
            <person name="Varghese N."/>
            <person name="Submissions S."/>
        </authorList>
    </citation>
    <scope>NUCLEOTIDE SEQUENCE [LARGE SCALE GENOMIC DNA]</scope>
    <source>
        <strain evidence="4">DSM 17453</strain>
    </source>
</reference>
<dbReference type="Pfam" id="PF03572">
    <property type="entry name" value="Peptidase_S41"/>
    <property type="match status" value="1"/>
</dbReference>
<proteinExistence type="predicted"/>
<keyword evidence="4" id="KW-1185">Reference proteome</keyword>
<dbReference type="EMBL" id="FOBV01000001">
    <property type="protein sequence ID" value="SEM19365.1"/>
    <property type="molecule type" value="Genomic_DNA"/>
</dbReference>
<dbReference type="PANTHER" id="PTHR32060:SF30">
    <property type="entry name" value="CARBOXY-TERMINAL PROCESSING PROTEASE CTPA"/>
    <property type="match status" value="1"/>
</dbReference>
<dbReference type="Gene3D" id="3.30.750.44">
    <property type="match status" value="1"/>
</dbReference>
<evidence type="ECO:0000259" key="2">
    <source>
        <dbReference type="SMART" id="SM00245"/>
    </source>
</evidence>
<accession>A0A1H7WE75</accession>
<dbReference type="GO" id="GO:0007165">
    <property type="term" value="P:signal transduction"/>
    <property type="evidence" value="ECO:0007669"/>
    <property type="project" value="TreeGrafter"/>
</dbReference>
<keyword evidence="1" id="KW-0732">Signal</keyword>
<feature type="chain" id="PRO_5011743267" evidence="1">
    <location>
        <begin position="19"/>
        <end position="557"/>
    </location>
</feature>